<name>A0AAW0KX58_QUESU</name>
<evidence type="ECO:0000313" key="3">
    <source>
        <dbReference type="Proteomes" id="UP000237347"/>
    </source>
</evidence>
<dbReference type="SMART" id="SM00256">
    <property type="entry name" value="FBOX"/>
    <property type="match status" value="1"/>
</dbReference>
<gene>
    <name evidence="2" type="ORF">CFP56_012781</name>
</gene>
<dbReference type="Pfam" id="PF07734">
    <property type="entry name" value="FBA_1"/>
    <property type="match status" value="1"/>
</dbReference>
<dbReference type="InterPro" id="IPR001810">
    <property type="entry name" value="F-box_dom"/>
</dbReference>
<organism evidence="2 3">
    <name type="scientific">Quercus suber</name>
    <name type="common">Cork oak</name>
    <dbReference type="NCBI Taxonomy" id="58331"/>
    <lineage>
        <taxon>Eukaryota</taxon>
        <taxon>Viridiplantae</taxon>
        <taxon>Streptophyta</taxon>
        <taxon>Embryophyta</taxon>
        <taxon>Tracheophyta</taxon>
        <taxon>Spermatophyta</taxon>
        <taxon>Magnoliopsida</taxon>
        <taxon>eudicotyledons</taxon>
        <taxon>Gunneridae</taxon>
        <taxon>Pentapetalae</taxon>
        <taxon>rosids</taxon>
        <taxon>fabids</taxon>
        <taxon>Fagales</taxon>
        <taxon>Fagaceae</taxon>
        <taxon>Quercus</taxon>
    </lineage>
</organism>
<dbReference type="InterPro" id="IPR006527">
    <property type="entry name" value="F-box-assoc_dom_typ1"/>
</dbReference>
<comment type="caution">
    <text evidence="2">The sequence shown here is derived from an EMBL/GenBank/DDBJ whole genome shotgun (WGS) entry which is preliminary data.</text>
</comment>
<dbReference type="InterPro" id="IPR050796">
    <property type="entry name" value="SCF_F-box_component"/>
</dbReference>
<dbReference type="Proteomes" id="UP000237347">
    <property type="component" value="Unassembled WGS sequence"/>
</dbReference>
<dbReference type="InterPro" id="IPR036047">
    <property type="entry name" value="F-box-like_dom_sf"/>
</dbReference>
<dbReference type="Pfam" id="PF00646">
    <property type="entry name" value="F-box"/>
    <property type="match status" value="1"/>
</dbReference>
<proteinExistence type="predicted"/>
<dbReference type="SUPFAM" id="SSF81383">
    <property type="entry name" value="F-box domain"/>
    <property type="match status" value="1"/>
</dbReference>
<dbReference type="InterPro" id="IPR017451">
    <property type="entry name" value="F-box-assoc_interact_dom"/>
</dbReference>
<reference evidence="2 3" key="1">
    <citation type="journal article" date="2018" name="Sci. Data">
        <title>The draft genome sequence of cork oak.</title>
        <authorList>
            <person name="Ramos A.M."/>
            <person name="Usie A."/>
            <person name="Barbosa P."/>
            <person name="Barros P.M."/>
            <person name="Capote T."/>
            <person name="Chaves I."/>
            <person name="Simoes F."/>
            <person name="Abreu I."/>
            <person name="Carrasquinho I."/>
            <person name="Faro C."/>
            <person name="Guimaraes J.B."/>
            <person name="Mendonca D."/>
            <person name="Nobrega F."/>
            <person name="Rodrigues L."/>
            <person name="Saibo N.J.M."/>
            <person name="Varela M.C."/>
            <person name="Egas C."/>
            <person name="Matos J."/>
            <person name="Miguel C.M."/>
            <person name="Oliveira M.M."/>
            <person name="Ricardo C.P."/>
            <person name="Goncalves S."/>
        </authorList>
    </citation>
    <scope>NUCLEOTIDE SEQUENCE [LARGE SCALE GENOMIC DNA]</scope>
    <source>
        <strain evidence="3">cv. HL8</strain>
    </source>
</reference>
<protein>
    <submittedName>
        <fullName evidence="2">F-box/kelch-repeat protein</fullName>
    </submittedName>
</protein>
<dbReference type="AlphaFoldDB" id="A0AAW0KX58"/>
<sequence length="392" mass="45707">MVITCDDLLPDILSHLPIKSLFRFKCVSQRFNKIISDPKLLAKNHQIHALKSVHGFFHFSYSRPQNIRYLSLHPQHHPVNNSGRPIYSYQILDSCSGLLLLNLVNDFSLYNPTIKKHRYILKPINWSPSPKQNIGLAYDSSASISNNICKLVFVYKSVKRYGVPGVEEYEFKIFSPNANAWRVVDMALECISGEFVKQGQAVYFNESLHWIRESGDIIVFDMKENVPRFIRKPIFLEEFKDNMWFGVTNGSLGILYISMTQVVIFVLHDYLENSWGHLIIEINSWPQKKAFSPIFFDKDLIVLQSQGEVKEIHLYNMRLKEWKKIGVILDSEDGVHEYIPFIPCLAWLDSAPLNNNYLEENYSNCRFEHFWPMNLSTRKRTRVISQVPPDSR</sequence>
<accession>A0AAW0KX58</accession>
<evidence type="ECO:0000313" key="2">
    <source>
        <dbReference type="EMBL" id="KAK7843248.1"/>
    </source>
</evidence>
<dbReference type="EMBL" id="PKMF04000207">
    <property type="protein sequence ID" value="KAK7843248.1"/>
    <property type="molecule type" value="Genomic_DNA"/>
</dbReference>
<keyword evidence="3" id="KW-1185">Reference proteome</keyword>
<feature type="domain" description="F-box" evidence="1">
    <location>
        <begin position="4"/>
        <end position="44"/>
    </location>
</feature>
<dbReference type="PANTHER" id="PTHR31672:SF13">
    <property type="entry name" value="F-BOX PROTEIN CPR30-LIKE"/>
    <property type="match status" value="1"/>
</dbReference>
<dbReference type="PANTHER" id="PTHR31672">
    <property type="entry name" value="BNACNNG10540D PROTEIN"/>
    <property type="match status" value="1"/>
</dbReference>
<dbReference type="Gene3D" id="1.20.1280.50">
    <property type="match status" value="1"/>
</dbReference>
<dbReference type="NCBIfam" id="TIGR01640">
    <property type="entry name" value="F_box_assoc_1"/>
    <property type="match status" value="1"/>
</dbReference>
<evidence type="ECO:0000259" key="1">
    <source>
        <dbReference type="SMART" id="SM00256"/>
    </source>
</evidence>